<dbReference type="Pfam" id="PF00583">
    <property type="entry name" value="Acetyltransf_1"/>
    <property type="match status" value="1"/>
</dbReference>
<evidence type="ECO:0000259" key="3">
    <source>
        <dbReference type="PROSITE" id="PS51186"/>
    </source>
</evidence>
<reference evidence="4 5" key="1">
    <citation type="submission" date="2022-05" db="EMBL/GenBank/DDBJ databases">
        <title>Sporolactobacillus sp nov CPB3-1, isolated from tree bark (Mangifera indica L.).</title>
        <authorList>
            <person name="Phuengjayaem S."/>
            <person name="Tanasupawat S."/>
        </authorList>
    </citation>
    <scope>NUCLEOTIDE SEQUENCE [LARGE SCALE GENOMIC DNA]</scope>
    <source>
        <strain evidence="4 5">CPB3-1</strain>
    </source>
</reference>
<accession>A0ABT0MA39</accession>
<dbReference type="PANTHER" id="PTHR43420:SF44">
    <property type="entry name" value="ACETYLTRANSFERASE YPEA"/>
    <property type="match status" value="1"/>
</dbReference>
<dbReference type="PANTHER" id="PTHR43420">
    <property type="entry name" value="ACETYLTRANSFERASE"/>
    <property type="match status" value="1"/>
</dbReference>
<evidence type="ECO:0000256" key="1">
    <source>
        <dbReference type="ARBA" id="ARBA00022679"/>
    </source>
</evidence>
<protein>
    <submittedName>
        <fullName evidence="4">GNAT family N-acetyltransferase</fullName>
    </submittedName>
</protein>
<evidence type="ECO:0000313" key="4">
    <source>
        <dbReference type="EMBL" id="MCL1631737.1"/>
    </source>
</evidence>
<keyword evidence="2" id="KW-0012">Acyltransferase</keyword>
<sequence>MIIRPVKRLSPLEKREIQTLEHICSQVDGITYKMDLDGSLNFRNEMNHTFLCYENHRLVAFIHLFAPMQAEAELSALTLPMYRKKGYFTALFLRTAAELELFQVSDVLFVSQPDFPNNAVIDHFQANYDFSEYVMALECGQYEIRSVSNVLSLEKQTMARMEQLIAVSMSSFHDSRADARNLIEMALLSANRQGYMAVYENAIIGICYVRFEEDRAFLFGFGLHADYQNKGLGSAFFQLVLNQLFQGHTKQVMLEVESRNERALHLYKKMGFTIQETINYFRAHLKNLRGI</sequence>
<comment type="caution">
    <text evidence="4">The sequence shown here is derived from an EMBL/GenBank/DDBJ whole genome shotgun (WGS) entry which is preliminary data.</text>
</comment>
<feature type="domain" description="N-acetyltransferase" evidence="3">
    <location>
        <begin position="151"/>
        <end position="291"/>
    </location>
</feature>
<dbReference type="SUPFAM" id="SSF55729">
    <property type="entry name" value="Acyl-CoA N-acyltransferases (Nat)"/>
    <property type="match status" value="2"/>
</dbReference>
<dbReference type="Gene3D" id="3.40.630.30">
    <property type="match status" value="1"/>
</dbReference>
<dbReference type="Proteomes" id="UP001203004">
    <property type="component" value="Unassembled WGS sequence"/>
</dbReference>
<evidence type="ECO:0000256" key="2">
    <source>
        <dbReference type="ARBA" id="ARBA00023315"/>
    </source>
</evidence>
<dbReference type="RefSeq" id="WP_249100332.1">
    <property type="nucleotide sequence ID" value="NZ_JAMAST010000006.1"/>
</dbReference>
<gene>
    <name evidence="4" type="ORF">M3N64_07210</name>
</gene>
<dbReference type="InterPro" id="IPR016181">
    <property type="entry name" value="Acyl_CoA_acyltransferase"/>
</dbReference>
<dbReference type="EMBL" id="JAMAST010000006">
    <property type="protein sequence ID" value="MCL1631737.1"/>
    <property type="molecule type" value="Genomic_DNA"/>
</dbReference>
<dbReference type="InterPro" id="IPR050680">
    <property type="entry name" value="YpeA/RimI_acetyltransf"/>
</dbReference>
<evidence type="ECO:0000313" key="5">
    <source>
        <dbReference type="Proteomes" id="UP001203004"/>
    </source>
</evidence>
<organism evidence="4 5">
    <name type="scientific">Sporolactobacillus mangiferae</name>
    <dbReference type="NCBI Taxonomy" id="2940498"/>
    <lineage>
        <taxon>Bacteria</taxon>
        <taxon>Bacillati</taxon>
        <taxon>Bacillota</taxon>
        <taxon>Bacilli</taxon>
        <taxon>Bacillales</taxon>
        <taxon>Sporolactobacillaceae</taxon>
        <taxon>Sporolactobacillus</taxon>
    </lineage>
</organism>
<keyword evidence="5" id="KW-1185">Reference proteome</keyword>
<dbReference type="PROSITE" id="PS51186">
    <property type="entry name" value="GNAT"/>
    <property type="match status" value="1"/>
</dbReference>
<name>A0ABT0MA39_9BACL</name>
<dbReference type="CDD" id="cd04301">
    <property type="entry name" value="NAT_SF"/>
    <property type="match status" value="1"/>
</dbReference>
<dbReference type="InterPro" id="IPR000182">
    <property type="entry name" value="GNAT_dom"/>
</dbReference>
<proteinExistence type="predicted"/>
<keyword evidence="1" id="KW-0808">Transferase</keyword>